<dbReference type="AlphaFoldDB" id="A0ABC8YW98"/>
<dbReference type="SUPFAM" id="SSF81383">
    <property type="entry name" value="F-box domain"/>
    <property type="match status" value="1"/>
</dbReference>
<feature type="compositionally biased region" description="Basic and acidic residues" evidence="2">
    <location>
        <begin position="15"/>
        <end position="24"/>
    </location>
</feature>
<evidence type="ECO:0000256" key="2">
    <source>
        <dbReference type="SAM" id="MobiDB-lite"/>
    </source>
</evidence>
<dbReference type="Gene3D" id="1.20.1280.50">
    <property type="match status" value="1"/>
</dbReference>
<name>A0ABC8YW98_9POAL</name>
<sequence length="508" mass="57061">MESQDDVAILPRNQESLHDSKVGEEVPQGAVAALGNQEVYNSLEEDQELEEEVPQEAVAAPGNQEVYNSLEDQELEERAAEEEISAEQLHGCDWAQLSADLLTRIFSALEVPDLISSGAVCKSWNTNYSTVRRLGLSSPGKEPYLLYSSQDQDGDPDNATLHRLSTGRSYRIPVPAPPFHTVGSSHGWLVAADERSELHLFNPVTGVQIDLPPLQTIEHVKPMLKDRQSRTVYGYAVCNITPSAPEPKLDRETIARMPKYLVGEAHHNLYKRVILSADPSLGNRCIVMVIHHPQTQLSYARVGDSKWTWLNASDKCFAYHDCFFDDKDELFYALRSTGEIHTIDFRGPDLLVNSIFPPFEVSLDCTKYIVCAPWGDLLQVWRYFYLNDNEEPKTHQVIVFKPDIAKEDLIDIKDLQGHALFIGFGSSFFVSVKDFPTLNPNCVFLAHDNSKCDLGKKTVINEVVVYNIENDSFVDAPPFSSWMDCPPPIWFRPSCSQHKCGPAYSAVE</sequence>
<proteinExistence type="predicted"/>
<feature type="coiled-coil region" evidence="1">
    <location>
        <begin position="63"/>
        <end position="90"/>
    </location>
</feature>
<accession>A0ABC8YW98</accession>
<evidence type="ECO:0000259" key="3">
    <source>
        <dbReference type="Pfam" id="PF03478"/>
    </source>
</evidence>
<gene>
    <name evidence="4" type="ORF">URODEC1_LOCUS38118</name>
</gene>
<evidence type="ECO:0000256" key="1">
    <source>
        <dbReference type="SAM" id="Coils"/>
    </source>
</evidence>
<dbReference type="InterPro" id="IPR005174">
    <property type="entry name" value="KIB1-4_b-propeller"/>
</dbReference>
<dbReference type="PANTHER" id="PTHR44586:SF14">
    <property type="entry name" value="F-BOX DOMAIN CONTAINING PROTEIN, EXPRESSED"/>
    <property type="match status" value="1"/>
</dbReference>
<reference evidence="4 5" key="2">
    <citation type="submission" date="2024-10" db="EMBL/GenBank/DDBJ databases">
        <authorList>
            <person name="Ryan C."/>
        </authorList>
    </citation>
    <scope>NUCLEOTIDE SEQUENCE [LARGE SCALE GENOMIC DNA]</scope>
</reference>
<dbReference type="InterPro" id="IPR036047">
    <property type="entry name" value="F-box-like_dom_sf"/>
</dbReference>
<dbReference type="EMBL" id="OZ075127">
    <property type="protein sequence ID" value="CAL4949981.1"/>
    <property type="molecule type" value="Genomic_DNA"/>
</dbReference>
<protein>
    <recommendedName>
        <fullName evidence="3">KIB1-4 beta-propeller domain-containing protein</fullName>
    </recommendedName>
</protein>
<keyword evidence="5" id="KW-1185">Reference proteome</keyword>
<keyword evidence="1" id="KW-0175">Coiled coil</keyword>
<dbReference type="PANTHER" id="PTHR44586">
    <property type="entry name" value="F-BOX DOMAIN CONTAINING PROTEIN, EXPRESSED"/>
    <property type="match status" value="1"/>
</dbReference>
<organism evidence="4 5">
    <name type="scientific">Urochloa decumbens</name>
    <dbReference type="NCBI Taxonomy" id="240449"/>
    <lineage>
        <taxon>Eukaryota</taxon>
        <taxon>Viridiplantae</taxon>
        <taxon>Streptophyta</taxon>
        <taxon>Embryophyta</taxon>
        <taxon>Tracheophyta</taxon>
        <taxon>Spermatophyta</taxon>
        <taxon>Magnoliopsida</taxon>
        <taxon>Liliopsida</taxon>
        <taxon>Poales</taxon>
        <taxon>Poaceae</taxon>
        <taxon>PACMAD clade</taxon>
        <taxon>Panicoideae</taxon>
        <taxon>Panicodae</taxon>
        <taxon>Paniceae</taxon>
        <taxon>Melinidinae</taxon>
        <taxon>Urochloa</taxon>
    </lineage>
</organism>
<feature type="domain" description="KIB1-4 beta-propeller" evidence="3">
    <location>
        <begin position="164"/>
        <end position="466"/>
    </location>
</feature>
<dbReference type="Proteomes" id="UP001497457">
    <property type="component" value="Chromosome 17b"/>
</dbReference>
<evidence type="ECO:0000313" key="5">
    <source>
        <dbReference type="Proteomes" id="UP001497457"/>
    </source>
</evidence>
<dbReference type="Pfam" id="PF03478">
    <property type="entry name" value="Beta-prop_KIB1-4"/>
    <property type="match status" value="1"/>
</dbReference>
<feature type="region of interest" description="Disordered" evidence="2">
    <location>
        <begin position="1"/>
        <end position="24"/>
    </location>
</feature>
<reference evidence="5" key="1">
    <citation type="submission" date="2024-06" db="EMBL/GenBank/DDBJ databases">
        <authorList>
            <person name="Ryan C."/>
        </authorList>
    </citation>
    <scope>NUCLEOTIDE SEQUENCE [LARGE SCALE GENOMIC DNA]</scope>
</reference>
<evidence type="ECO:0000313" key="4">
    <source>
        <dbReference type="EMBL" id="CAL4949981.1"/>
    </source>
</evidence>